<evidence type="ECO:0000259" key="1">
    <source>
        <dbReference type="Pfam" id="PF13186"/>
    </source>
</evidence>
<evidence type="ECO:0000313" key="3">
    <source>
        <dbReference type="Proteomes" id="UP000586305"/>
    </source>
</evidence>
<evidence type="ECO:0000313" key="2">
    <source>
        <dbReference type="EMBL" id="NOU53145.1"/>
    </source>
</evidence>
<protein>
    <submittedName>
        <fullName evidence="2">Radical SAM protein</fullName>
    </submittedName>
</protein>
<dbReference type="Pfam" id="PF13186">
    <property type="entry name" value="SPASM"/>
    <property type="match status" value="1"/>
</dbReference>
<accession>A0A849VIK4</accession>
<proteinExistence type="predicted"/>
<dbReference type="InterPro" id="IPR058240">
    <property type="entry name" value="rSAM_sf"/>
</dbReference>
<dbReference type="SUPFAM" id="SSF102114">
    <property type="entry name" value="Radical SAM enzymes"/>
    <property type="match status" value="1"/>
</dbReference>
<dbReference type="RefSeq" id="WP_171628180.1">
    <property type="nucleotide sequence ID" value="NZ_JABBPG010000017.1"/>
</dbReference>
<dbReference type="Gene3D" id="3.20.20.70">
    <property type="entry name" value="Aldolase class I"/>
    <property type="match status" value="1"/>
</dbReference>
<dbReference type="PANTHER" id="PTHR11228:SF34">
    <property type="entry name" value="TUNGSTEN-CONTAINING ALDEHYDE FERREDOXIN OXIDOREDUCTASE COFACTOR MODIFYING PROTEIN"/>
    <property type="match status" value="1"/>
</dbReference>
<dbReference type="CDD" id="cd21109">
    <property type="entry name" value="SPASM"/>
    <property type="match status" value="1"/>
</dbReference>
<dbReference type="EMBL" id="JABBPG010000017">
    <property type="protein sequence ID" value="NOU53145.1"/>
    <property type="molecule type" value="Genomic_DNA"/>
</dbReference>
<dbReference type="InterPro" id="IPR023885">
    <property type="entry name" value="4Fe4S-binding_SPASM_dom"/>
</dbReference>
<dbReference type="PANTHER" id="PTHR11228">
    <property type="entry name" value="RADICAL SAM DOMAIN PROTEIN"/>
    <property type="match status" value="1"/>
</dbReference>
<dbReference type="InterPro" id="IPR013785">
    <property type="entry name" value="Aldolase_TIM"/>
</dbReference>
<name>A0A849VIK4_9GAMM</name>
<sequence>MEFPSPKTLTILPTYRCTAACKECCFESNPNLKSKLSTEEIFSCINEAVSTFPKLQNVVFSGGECFTLKDDLFSAIALVSSHGLKSRCVTNGYWAKTKSSAMKIAEKLSLAGLYEINFSTGLDHQEYVDESTIINAVKACVDYNIKPLIMVEKDSHDSRCRVSLEENHEIKELVKNKKLIINSNTWMPFQKDYIDRGFQIAPEDLDTGCEQVFENIVITPHGRISSCCGLTFEHINEMKIGNIYKKDFLKIAYESQLEDFLKIWIKVDGPAKIIKMIMGDSYTEENIGTISHNCQACVYLHKDEKIRAKLKQRYPEFLPSVMFRYKAKHGLESRLNERIRYGKLL</sequence>
<keyword evidence="3" id="KW-1185">Reference proteome</keyword>
<dbReference type="AlphaFoldDB" id="A0A849VIK4"/>
<organism evidence="2 3">
    <name type="scientific">Pseudoalteromonas caenipelagi</name>
    <dbReference type="NCBI Taxonomy" id="2726988"/>
    <lineage>
        <taxon>Bacteria</taxon>
        <taxon>Pseudomonadati</taxon>
        <taxon>Pseudomonadota</taxon>
        <taxon>Gammaproteobacteria</taxon>
        <taxon>Alteromonadales</taxon>
        <taxon>Pseudoalteromonadaceae</taxon>
        <taxon>Pseudoalteromonas</taxon>
    </lineage>
</organism>
<reference evidence="2 3" key="1">
    <citation type="submission" date="2020-04" db="EMBL/GenBank/DDBJ databases">
        <title>Pseudoalteromonas caenipelagi sp. nov., isolated from a tidal flat.</title>
        <authorList>
            <person name="Park S."/>
            <person name="Yoon J.-H."/>
        </authorList>
    </citation>
    <scope>NUCLEOTIDE SEQUENCE [LARGE SCALE GENOMIC DNA]</scope>
    <source>
        <strain evidence="2 3">JBTF-M23</strain>
    </source>
</reference>
<dbReference type="Proteomes" id="UP000586305">
    <property type="component" value="Unassembled WGS sequence"/>
</dbReference>
<dbReference type="InterPro" id="IPR050377">
    <property type="entry name" value="Radical_SAM_PqqE_MftC-like"/>
</dbReference>
<comment type="caution">
    <text evidence="2">The sequence shown here is derived from an EMBL/GenBank/DDBJ whole genome shotgun (WGS) entry which is preliminary data.</text>
</comment>
<gene>
    <name evidence="2" type="ORF">HG263_21835</name>
</gene>
<feature type="domain" description="4Fe4S-binding SPASM" evidence="1">
    <location>
        <begin position="209"/>
        <end position="261"/>
    </location>
</feature>